<dbReference type="OrthoDB" id="1674454at2"/>
<dbReference type="GO" id="GO:0009279">
    <property type="term" value="C:cell outer membrane"/>
    <property type="evidence" value="ECO:0007669"/>
    <property type="project" value="UniProtKB-SubCell"/>
</dbReference>
<reference evidence="7 8" key="1">
    <citation type="submission" date="2019-02" db="EMBL/GenBank/DDBJ databases">
        <title>Pedobacter sp. RP-3-8 sp. nov., isolated from Arctic soil.</title>
        <authorList>
            <person name="Dahal R.H."/>
        </authorList>
    </citation>
    <scope>NUCLEOTIDE SEQUENCE [LARGE SCALE GENOMIC DNA]</scope>
    <source>
        <strain evidence="7 8">RP-3-8</strain>
    </source>
</reference>
<dbReference type="EMBL" id="SJSM01000034">
    <property type="protein sequence ID" value="TCC84155.1"/>
    <property type="molecule type" value="Genomic_DNA"/>
</dbReference>
<feature type="chain" id="PRO_5020579643" evidence="6">
    <location>
        <begin position="36"/>
        <end position="494"/>
    </location>
</feature>
<dbReference type="Proteomes" id="UP000291117">
    <property type="component" value="Unassembled WGS sequence"/>
</dbReference>
<keyword evidence="2" id="KW-1134">Transmembrane beta strand</keyword>
<keyword evidence="3" id="KW-0812">Transmembrane</keyword>
<accession>A0A4R0MCS4</accession>
<gene>
    <name evidence="7" type="ORF">EZ444_25575</name>
</gene>
<dbReference type="InterPro" id="IPR051906">
    <property type="entry name" value="TolC-like"/>
</dbReference>
<evidence type="ECO:0000256" key="2">
    <source>
        <dbReference type="ARBA" id="ARBA00022452"/>
    </source>
</evidence>
<evidence type="ECO:0000256" key="1">
    <source>
        <dbReference type="ARBA" id="ARBA00004442"/>
    </source>
</evidence>
<keyword evidence="4" id="KW-0472">Membrane</keyword>
<evidence type="ECO:0000256" key="4">
    <source>
        <dbReference type="ARBA" id="ARBA00023136"/>
    </source>
</evidence>
<keyword evidence="5" id="KW-0998">Cell outer membrane</keyword>
<dbReference type="PANTHER" id="PTHR30026:SF5">
    <property type="entry name" value="ABC-TYPE EFFLUX SYSTEM SECRETIN COMPONENT"/>
    <property type="match status" value="1"/>
</dbReference>
<dbReference type="RefSeq" id="WP_131612734.1">
    <property type="nucleotide sequence ID" value="NZ_SJSM01000034.1"/>
</dbReference>
<sequence length="494" mass="55277">MIKIFPINLKVKKRGNPFTYLLFCCLPFFCLNLNAQSTSLQDCFNLAVQHNMTIRQARSALLSGQYNLQAEKKSYLPKVDLLSSYTYLSSPLTINLQTVKDGLVSGSSAQSVNAANEVFREITGNNLSQAAQDRILNTSKNIIGAIYPDYNPELSKQSYFVAGLGVRQPIFLGNKLDAATNLAQSLVNTASINVNLVSKEVDFLISLQYMRILYLNTLLNNQQLIVSALEKNKNYAEELVKNQILPPYQKSWTSVVLMQANARFNSIKLDKQNAHVELNKLLGVGLDSNVVITDTLKYVTVDPVLPQGDFWTDNPIYQLAGSKISYAKTAEKISKSFALPNVFAIGNYNLYQRDLPVTIPDWFVGVELQWSLFNGQTRKRTLAARQLVDEAKLGEENAAQTLQVLSKVSRNKMISLQNEVMVLDNARKEAHTTTSLITKRMENQLSSPKDVNDAVLIEEEIDKAYQAAVLGYYLALAEYFNSLGNPKQISQFIK</sequence>
<feature type="signal peptide" evidence="6">
    <location>
        <begin position="1"/>
        <end position="35"/>
    </location>
</feature>
<keyword evidence="6" id="KW-0732">Signal</keyword>
<dbReference type="PANTHER" id="PTHR30026">
    <property type="entry name" value="OUTER MEMBRANE PROTEIN TOLC"/>
    <property type="match status" value="1"/>
</dbReference>
<evidence type="ECO:0000256" key="6">
    <source>
        <dbReference type="SAM" id="SignalP"/>
    </source>
</evidence>
<keyword evidence="8" id="KW-1185">Reference proteome</keyword>
<comment type="subcellular location">
    <subcellularLocation>
        <location evidence="1">Cell outer membrane</location>
    </subcellularLocation>
</comment>
<dbReference type="GO" id="GO:1990281">
    <property type="term" value="C:efflux pump complex"/>
    <property type="evidence" value="ECO:0007669"/>
    <property type="project" value="TreeGrafter"/>
</dbReference>
<dbReference type="Gene3D" id="1.20.1600.10">
    <property type="entry name" value="Outer membrane efflux proteins (OEP)"/>
    <property type="match status" value="1"/>
</dbReference>
<organism evidence="7 8">
    <name type="scientific">Pedobacter hiemivivus</name>
    <dbReference type="NCBI Taxonomy" id="2530454"/>
    <lineage>
        <taxon>Bacteria</taxon>
        <taxon>Pseudomonadati</taxon>
        <taxon>Bacteroidota</taxon>
        <taxon>Sphingobacteriia</taxon>
        <taxon>Sphingobacteriales</taxon>
        <taxon>Sphingobacteriaceae</taxon>
        <taxon>Pedobacter</taxon>
    </lineage>
</organism>
<evidence type="ECO:0000256" key="3">
    <source>
        <dbReference type="ARBA" id="ARBA00022692"/>
    </source>
</evidence>
<dbReference type="AlphaFoldDB" id="A0A4R0MCS4"/>
<name>A0A4R0MCS4_9SPHI</name>
<evidence type="ECO:0000313" key="7">
    <source>
        <dbReference type="EMBL" id="TCC84155.1"/>
    </source>
</evidence>
<proteinExistence type="predicted"/>
<dbReference type="GO" id="GO:0015562">
    <property type="term" value="F:efflux transmembrane transporter activity"/>
    <property type="evidence" value="ECO:0007669"/>
    <property type="project" value="InterPro"/>
</dbReference>
<evidence type="ECO:0000256" key="5">
    <source>
        <dbReference type="ARBA" id="ARBA00023237"/>
    </source>
</evidence>
<protein>
    <submittedName>
        <fullName evidence="7">TolC family protein</fullName>
    </submittedName>
</protein>
<evidence type="ECO:0000313" key="8">
    <source>
        <dbReference type="Proteomes" id="UP000291117"/>
    </source>
</evidence>
<dbReference type="SUPFAM" id="SSF56954">
    <property type="entry name" value="Outer membrane efflux proteins (OEP)"/>
    <property type="match status" value="1"/>
</dbReference>
<dbReference type="GO" id="GO:0015288">
    <property type="term" value="F:porin activity"/>
    <property type="evidence" value="ECO:0007669"/>
    <property type="project" value="TreeGrafter"/>
</dbReference>
<comment type="caution">
    <text evidence="7">The sequence shown here is derived from an EMBL/GenBank/DDBJ whole genome shotgun (WGS) entry which is preliminary data.</text>
</comment>